<gene>
    <name evidence="1" type="ORF">K493DRAFT_392092</name>
</gene>
<dbReference type="Proteomes" id="UP000193498">
    <property type="component" value="Unassembled WGS sequence"/>
</dbReference>
<evidence type="ECO:0000313" key="2">
    <source>
        <dbReference type="Proteomes" id="UP000193498"/>
    </source>
</evidence>
<reference evidence="1 2" key="1">
    <citation type="submission" date="2016-07" db="EMBL/GenBank/DDBJ databases">
        <title>Pervasive Adenine N6-methylation of Active Genes in Fungi.</title>
        <authorList>
            <consortium name="DOE Joint Genome Institute"/>
            <person name="Mondo S.J."/>
            <person name="Dannebaum R.O."/>
            <person name="Kuo R.C."/>
            <person name="Labutti K."/>
            <person name="Haridas S."/>
            <person name="Kuo A."/>
            <person name="Salamov A."/>
            <person name="Ahrendt S.R."/>
            <person name="Lipzen A."/>
            <person name="Sullivan W."/>
            <person name="Andreopoulos W.B."/>
            <person name="Clum A."/>
            <person name="Lindquist E."/>
            <person name="Daum C."/>
            <person name="Ramamoorthy G.K."/>
            <person name="Gryganskyi A."/>
            <person name="Culley D."/>
            <person name="Magnuson J.K."/>
            <person name="James T.Y."/>
            <person name="O'Malley M.A."/>
            <person name="Stajich J.E."/>
            <person name="Spatafora J.W."/>
            <person name="Visel A."/>
            <person name="Grigoriev I.V."/>
        </authorList>
    </citation>
    <scope>NUCLEOTIDE SEQUENCE [LARGE SCALE GENOMIC DNA]</scope>
    <source>
        <strain evidence="1 2">CBS 931.73</strain>
    </source>
</reference>
<accession>A0A1Y1WWA6</accession>
<comment type="caution">
    <text evidence="1">The sequence shown here is derived from an EMBL/GenBank/DDBJ whole genome shotgun (WGS) entry which is preliminary data.</text>
</comment>
<protein>
    <submittedName>
        <fullName evidence="1">Uncharacterized protein</fullName>
    </submittedName>
</protein>
<keyword evidence="2" id="KW-1185">Reference proteome</keyword>
<sequence>MPNISSSSSLLSQHPDLDHIYKFNKAVDKRKIFIYSESDHQDIYSLSKESTRLFKHKVVLRAQPSGTEVYTAKTRHSLGYIKITSNSLGLRLNLTYPKGDFGVYTFNLDAIDYLWDYQEGQFLCCYTAIEKNLIALFEWPKTDDEIGFLAVAESCTKSQQLLSFLLFSAILIKYPQLYKKRKGLV</sequence>
<dbReference type="AlphaFoldDB" id="A0A1Y1WWA6"/>
<organism evidence="1 2">
    <name type="scientific">Basidiobolus meristosporus CBS 931.73</name>
    <dbReference type="NCBI Taxonomy" id="1314790"/>
    <lineage>
        <taxon>Eukaryota</taxon>
        <taxon>Fungi</taxon>
        <taxon>Fungi incertae sedis</taxon>
        <taxon>Zoopagomycota</taxon>
        <taxon>Entomophthoromycotina</taxon>
        <taxon>Basidiobolomycetes</taxon>
        <taxon>Basidiobolales</taxon>
        <taxon>Basidiobolaceae</taxon>
        <taxon>Basidiobolus</taxon>
    </lineage>
</organism>
<proteinExistence type="predicted"/>
<evidence type="ECO:0000313" key="1">
    <source>
        <dbReference type="EMBL" id="ORX77837.1"/>
    </source>
</evidence>
<dbReference type="EMBL" id="MCFE01000856">
    <property type="protein sequence ID" value="ORX77837.1"/>
    <property type="molecule type" value="Genomic_DNA"/>
</dbReference>
<dbReference type="InParanoid" id="A0A1Y1WWA6"/>
<name>A0A1Y1WWA6_9FUNG</name>